<evidence type="ECO:0000259" key="4">
    <source>
        <dbReference type="Pfam" id="PF18297"/>
    </source>
</evidence>
<evidence type="ECO:0000313" key="5">
    <source>
        <dbReference type="EMBL" id="ADW16846.1"/>
    </source>
</evidence>
<dbReference type="GO" id="GO:0005524">
    <property type="term" value="F:ATP binding"/>
    <property type="evidence" value="ECO:0007669"/>
    <property type="project" value="UniProtKB-KW"/>
</dbReference>
<feature type="domain" description="Thil AANH" evidence="3">
    <location>
        <begin position="6"/>
        <end position="148"/>
    </location>
</feature>
<evidence type="ECO:0000256" key="1">
    <source>
        <dbReference type="ARBA" id="ARBA00022741"/>
    </source>
</evidence>
<evidence type="ECO:0000259" key="3">
    <source>
        <dbReference type="Pfam" id="PF02568"/>
    </source>
</evidence>
<dbReference type="AlphaFoldDB" id="A0A7U4DN89"/>
<dbReference type="Pfam" id="PF18297">
    <property type="entry name" value="NFACT-R_2"/>
    <property type="match status" value="1"/>
</dbReference>
<keyword evidence="6" id="KW-1185">Reference proteome</keyword>
<dbReference type="Gene3D" id="3.40.50.620">
    <property type="entry name" value="HUPs"/>
    <property type="match status" value="1"/>
</dbReference>
<keyword evidence="1" id="KW-0547">Nucleotide-binding</keyword>
<dbReference type="EMBL" id="CP002364">
    <property type="protein sequence ID" value="ADW16846.1"/>
    <property type="molecule type" value="Genomic_DNA"/>
</dbReference>
<protein>
    <submittedName>
        <fullName evidence="5">Thiamine biosynthesis protein</fullName>
    </submittedName>
</protein>
<organism evidence="5 6">
    <name type="scientific">Desulfobulbus propionicus (strain ATCC 33891 / DSM 2032 / VKM B-1956 / 1pr3)</name>
    <dbReference type="NCBI Taxonomy" id="577650"/>
    <lineage>
        <taxon>Bacteria</taxon>
        <taxon>Pseudomonadati</taxon>
        <taxon>Thermodesulfobacteriota</taxon>
        <taxon>Desulfobulbia</taxon>
        <taxon>Desulfobulbales</taxon>
        <taxon>Desulfobulbaceae</taxon>
        <taxon>Desulfobulbus</taxon>
    </lineage>
</organism>
<sequence>MSKRLALGLFSGGLDSILACRVVADQGIRVVALKFVTPFFDHDLLGQQEAYARAMREQYGLDVQVVDISEGYLRLLENPAHGFGKHFNPCIDCKILMLRRARELMGVYGASFLITGEVLGQRPMSQRRDTLRVIERDSGCGGLLLRPLSAKLMEPTQAELEGWVDRERLFDFSGRGRRQQKQLAAQLGITDYPTPAGGCMLTDPNLAARIKHFYHGLFSFGEQRAVDDVRLLVVGRQFKLDENLWFIVGRDERDNNRLEALRSPDDWLVRMTTRPGPVGILRHGRHQVTAGGQEELIRRLAGIVVRYGKKIPDGPAEADVMIDMGEEIVRGRFGPWANDADLQSWRI</sequence>
<dbReference type="GO" id="GO:0004810">
    <property type="term" value="F:CCA tRNA nucleotidyltransferase activity"/>
    <property type="evidence" value="ECO:0007669"/>
    <property type="project" value="InterPro"/>
</dbReference>
<dbReference type="Proteomes" id="UP000006365">
    <property type="component" value="Chromosome"/>
</dbReference>
<gene>
    <name evidence="5" type="ordered locus">Despr_0670</name>
</gene>
<keyword evidence="2" id="KW-0067">ATP-binding</keyword>
<name>A0A7U4DN89_DESPD</name>
<dbReference type="PANTHER" id="PTHR11933:SF6">
    <property type="entry name" value="THIL AANH DOMAIN-CONTAINING PROTEIN"/>
    <property type="match status" value="1"/>
</dbReference>
<dbReference type="Pfam" id="PF02568">
    <property type="entry name" value="ThiI"/>
    <property type="match status" value="1"/>
</dbReference>
<dbReference type="SUPFAM" id="SSF52402">
    <property type="entry name" value="Adenine nucleotide alpha hydrolases-like"/>
    <property type="match status" value="1"/>
</dbReference>
<proteinExistence type="predicted"/>
<evidence type="ECO:0000313" key="6">
    <source>
        <dbReference type="Proteomes" id="UP000006365"/>
    </source>
</evidence>
<evidence type="ECO:0000256" key="2">
    <source>
        <dbReference type="ARBA" id="ARBA00022840"/>
    </source>
</evidence>
<reference evidence="5 6" key="1">
    <citation type="journal article" date="2011" name="Stand. Genomic Sci.">
        <title>Complete genome sequence of Desulfobulbus propionicus type strain (1pr3).</title>
        <authorList>
            <person name="Pagani I."/>
            <person name="Lapidus A."/>
            <person name="Nolan M."/>
            <person name="Lucas S."/>
            <person name="Hammon N."/>
            <person name="Deshpande S."/>
            <person name="Cheng J.F."/>
            <person name="Chertkov O."/>
            <person name="Davenport K."/>
            <person name="Tapia R."/>
            <person name="Han C."/>
            <person name="Goodwin L."/>
            <person name="Pitluck S."/>
            <person name="Liolios K."/>
            <person name="Mavromatis K."/>
            <person name="Ivanova N."/>
            <person name="Mikhailova N."/>
            <person name="Pati A."/>
            <person name="Chen A."/>
            <person name="Palaniappan K."/>
            <person name="Land M."/>
            <person name="Hauser L."/>
            <person name="Chang Y.J."/>
            <person name="Jeffries C.D."/>
            <person name="Detter J.C."/>
            <person name="Brambilla E."/>
            <person name="Kannan K.P."/>
            <person name="Djao O.D."/>
            <person name="Rohde M."/>
            <person name="Pukall R."/>
            <person name="Spring S."/>
            <person name="Goker M."/>
            <person name="Sikorski J."/>
            <person name="Woyke T."/>
            <person name="Bristow J."/>
            <person name="Eisen J.A."/>
            <person name="Markowitz V."/>
            <person name="Hugenholtz P."/>
            <person name="Kyrpides N.C."/>
            <person name="Klenk H.P."/>
        </authorList>
    </citation>
    <scope>NUCLEOTIDE SEQUENCE [LARGE SCALE GENOMIC DNA]</scope>
    <source>
        <strain evidence="6">ATCC 33891 / DSM 2032 / 1pr3</strain>
    </source>
</reference>
<dbReference type="RefSeq" id="WP_015723391.1">
    <property type="nucleotide sequence ID" value="NC_014972.1"/>
</dbReference>
<dbReference type="PANTHER" id="PTHR11933">
    <property type="entry name" value="TRNA 5-METHYLAMINOMETHYL-2-THIOURIDYLATE -METHYLTRANSFERASE"/>
    <property type="match status" value="1"/>
</dbReference>
<dbReference type="InterPro" id="IPR059101">
    <property type="entry name" value="NFACT-R_2"/>
</dbReference>
<dbReference type="InterPro" id="IPR014729">
    <property type="entry name" value="Rossmann-like_a/b/a_fold"/>
</dbReference>
<accession>A0A7U4DN89</accession>
<feature type="domain" description="NFACT protein RNA binding" evidence="4">
    <location>
        <begin position="235"/>
        <end position="311"/>
    </location>
</feature>
<dbReference type="KEGG" id="dpr:Despr_0670"/>
<dbReference type="InterPro" id="IPR020536">
    <property type="entry name" value="ThiI_AANH"/>
</dbReference>